<sequence length="106" mass="11464">MKSITTSSPTRGICTPPKPWPAQALDTRTQQELVSSPFACRSQWNFTFIRPYLSVQMLSPCGPTTFAVCGPWVFGHAVTGAGRNTTDEGMTVKSVRCTVSPSEPLA</sequence>
<reference evidence="2 3" key="1">
    <citation type="journal article" date="2014" name="Genome Announc.">
        <title>Draft Genome Sequence of Enterobacter cloacae Strain S611.</title>
        <authorList>
            <person name="Wang D."/>
            <person name="Han C.S."/>
            <person name="Dichosa A.E."/>
            <person name="Gleasner C.D."/>
            <person name="Johnson S.L."/>
            <person name="Daligault H.E."/>
            <person name="Davenport K.W."/>
            <person name="Li P.E."/>
            <person name="Pierson E.A."/>
            <person name="Pierson L.S.III."/>
        </authorList>
    </citation>
    <scope>NUCLEOTIDE SEQUENCE [LARGE SCALE GENOMIC DNA]</scope>
    <source>
        <strain evidence="2 3">S611</strain>
    </source>
</reference>
<evidence type="ECO:0000313" key="3">
    <source>
        <dbReference type="Proteomes" id="UP000017834"/>
    </source>
</evidence>
<gene>
    <name evidence="2" type="ORF">EDP2_2594</name>
</gene>
<proteinExistence type="predicted"/>
<comment type="caution">
    <text evidence="2">The sequence shown here is derived from an EMBL/GenBank/DDBJ whole genome shotgun (WGS) entry which is preliminary data.</text>
</comment>
<dbReference type="EMBL" id="AXOM01000045">
    <property type="protein sequence ID" value="ESS58169.1"/>
    <property type="molecule type" value="Genomic_DNA"/>
</dbReference>
<protein>
    <submittedName>
        <fullName evidence="2">Uncharacterized protein</fullName>
    </submittedName>
</protein>
<accession>A0ABN0Q7V7</accession>
<feature type="compositionally biased region" description="Polar residues" evidence="1">
    <location>
        <begin position="1"/>
        <end position="10"/>
    </location>
</feature>
<evidence type="ECO:0000256" key="1">
    <source>
        <dbReference type="SAM" id="MobiDB-lite"/>
    </source>
</evidence>
<dbReference type="Proteomes" id="UP000017834">
    <property type="component" value="Unassembled WGS sequence"/>
</dbReference>
<organism evidence="2 3">
    <name type="scientific">Enterobacter cloacae S611</name>
    <dbReference type="NCBI Taxonomy" id="1399146"/>
    <lineage>
        <taxon>Bacteria</taxon>
        <taxon>Pseudomonadati</taxon>
        <taxon>Pseudomonadota</taxon>
        <taxon>Gammaproteobacteria</taxon>
        <taxon>Enterobacterales</taxon>
        <taxon>Enterobacteriaceae</taxon>
        <taxon>Enterobacter</taxon>
        <taxon>Enterobacter cloacae complex</taxon>
    </lineage>
</organism>
<keyword evidence="3" id="KW-1185">Reference proteome</keyword>
<feature type="region of interest" description="Disordered" evidence="1">
    <location>
        <begin position="1"/>
        <end position="22"/>
    </location>
</feature>
<evidence type="ECO:0000313" key="2">
    <source>
        <dbReference type="EMBL" id="ESS58169.1"/>
    </source>
</evidence>
<name>A0ABN0Q7V7_ENTCL</name>